<dbReference type="OrthoDB" id="9972865at2759"/>
<gene>
    <name evidence="10" type="ORF">LSTR_LSTR014559</name>
</gene>
<dbReference type="InParanoid" id="A0A482XBH0"/>
<dbReference type="STRING" id="195883.A0A482XBH0"/>
<dbReference type="InterPro" id="IPR036058">
    <property type="entry name" value="Kazal_dom_sf"/>
</dbReference>
<dbReference type="SUPFAM" id="SSF100895">
    <property type="entry name" value="Kazal-type serine protease inhibitors"/>
    <property type="match status" value="1"/>
</dbReference>
<keyword evidence="2" id="KW-0964">Secreted</keyword>
<evidence type="ECO:0000256" key="8">
    <source>
        <dbReference type="SAM" id="SignalP"/>
    </source>
</evidence>
<feature type="domain" description="SPARC/Testican calcium-binding" evidence="9">
    <location>
        <begin position="165"/>
        <end position="276"/>
    </location>
</feature>
<evidence type="ECO:0000256" key="1">
    <source>
        <dbReference type="ARBA" id="ARBA00004613"/>
    </source>
</evidence>
<dbReference type="Proteomes" id="UP000291343">
    <property type="component" value="Unassembled WGS sequence"/>
</dbReference>
<keyword evidence="4" id="KW-0106">Calcium</keyword>
<dbReference type="PROSITE" id="PS00613">
    <property type="entry name" value="OSTEONECTIN_2"/>
    <property type="match status" value="1"/>
</dbReference>
<name>A0A482XBH0_LAOST</name>
<dbReference type="PANTHER" id="PTHR13866:SF14">
    <property type="entry name" value="BM-40"/>
    <property type="match status" value="1"/>
</dbReference>
<dbReference type="Gene3D" id="1.10.238.10">
    <property type="entry name" value="EF-hand"/>
    <property type="match status" value="1"/>
</dbReference>
<evidence type="ECO:0000313" key="11">
    <source>
        <dbReference type="Proteomes" id="UP000291343"/>
    </source>
</evidence>
<dbReference type="GO" id="GO:0005509">
    <property type="term" value="F:calcium ion binding"/>
    <property type="evidence" value="ECO:0007669"/>
    <property type="project" value="InterPro"/>
</dbReference>
<dbReference type="FunFam" id="1.10.238.10:FF:000234">
    <property type="entry name" value="Protein BM-40"/>
    <property type="match status" value="1"/>
</dbReference>
<feature type="signal peptide" evidence="8">
    <location>
        <begin position="1"/>
        <end position="23"/>
    </location>
</feature>
<sequence length="297" mass="34860">MERTAYLIFALLLCSFLIDATSSEKIHKRKKYHHRHHKTSPPPDLLDDIPEDELGFDKSISNKESEELIKDNNVPLYDACFNKKCPAGQICEIGEDDQAKCVCIPNCPVERDSRRKVCTNHNETWGSDCEVHQMRCRCDHSMPECKNKELSHVHIVYYGECRDMPVCKPEEMSDFPRRMRDWLFNVMRDLADRQELTPHYMKMEQEAETNLTRRWSNAAVWKWCDLDGNTDRSVSRHELFPIKAPLMTLEHCIAPFLDKCDKNDDHSITLKEWVTCLEIHEDDIEEQCDDVRDNADE</sequence>
<evidence type="ECO:0000256" key="2">
    <source>
        <dbReference type="ARBA" id="ARBA00022525"/>
    </source>
</evidence>
<dbReference type="EMBL" id="QKKF02013416">
    <property type="protein sequence ID" value="RZF43002.1"/>
    <property type="molecule type" value="Genomic_DNA"/>
</dbReference>
<evidence type="ECO:0000256" key="4">
    <source>
        <dbReference type="ARBA" id="ARBA00022837"/>
    </source>
</evidence>
<proteinExistence type="predicted"/>
<dbReference type="PROSITE" id="PS00018">
    <property type="entry name" value="EF_HAND_1"/>
    <property type="match status" value="1"/>
</dbReference>
<evidence type="ECO:0000256" key="5">
    <source>
        <dbReference type="ARBA" id="ARBA00023157"/>
    </source>
</evidence>
<feature type="chain" id="PRO_5019752514" description="SPARC/Testican calcium-binding domain-containing protein" evidence="8">
    <location>
        <begin position="24"/>
        <end position="297"/>
    </location>
</feature>
<protein>
    <recommendedName>
        <fullName evidence="9">SPARC/Testican calcium-binding domain-containing protein</fullName>
    </recommendedName>
</protein>
<evidence type="ECO:0000256" key="3">
    <source>
        <dbReference type="ARBA" id="ARBA00022729"/>
    </source>
</evidence>
<dbReference type="SMR" id="A0A482XBH0"/>
<dbReference type="Pfam" id="PF10591">
    <property type="entry name" value="SPARC_Ca_bdg"/>
    <property type="match status" value="1"/>
</dbReference>
<dbReference type="GO" id="GO:0005518">
    <property type="term" value="F:collagen binding"/>
    <property type="evidence" value="ECO:0007669"/>
    <property type="project" value="TreeGrafter"/>
</dbReference>
<keyword evidence="5" id="KW-1015">Disulfide bond</keyword>
<dbReference type="InterPro" id="IPR011992">
    <property type="entry name" value="EF-hand-dom_pair"/>
</dbReference>
<evidence type="ECO:0000259" key="9">
    <source>
        <dbReference type="Pfam" id="PF10591"/>
    </source>
</evidence>
<reference evidence="10 11" key="1">
    <citation type="journal article" date="2017" name="Gigascience">
        <title>Genome sequence of the small brown planthopper, Laodelphax striatellus.</title>
        <authorList>
            <person name="Zhu J."/>
            <person name="Jiang F."/>
            <person name="Wang X."/>
            <person name="Yang P."/>
            <person name="Bao Y."/>
            <person name="Zhao W."/>
            <person name="Wang W."/>
            <person name="Lu H."/>
            <person name="Wang Q."/>
            <person name="Cui N."/>
            <person name="Li J."/>
            <person name="Chen X."/>
            <person name="Luo L."/>
            <person name="Yu J."/>
            <person name="Kang L."/>
            <person name="Cui F."/>
        </authorList>
    </citation>
    <scope>NUCLEOTIDE SEQUENCE [LARGE SCALE GENOMIC DNA]</scope>
    <source>
        <strain evidence="10">Lst14</strain>
    </source>
</reference>
<evidence type="ECO:0000313" key="10">
    <source>
        <dbReference type="EMBL" id="RZF43002.1"/>
    </source>
</evidence>
<dbReference type="InterPro" id="IPR019577">
    <property type="entry name" value="SPARC/Testican_Ca-bd-dom"/>
</dbReference>
<evidence type="ECO:0000256" key="7">
    <source>
        <dbReference type="SAM" id="MobiDB-lite"/>
    </source>
</evidence>
<organism evidence="10 11">
    <name type="scientific">Laodelphax striatellus</name>
    <name type="common">Small brown planthopper</name>
    <name type="synonym">Delphax striatella</name>
    <dbReference type="NCBI Taxonomy" id="195883"/>
    <lineage>
        <taxon>Eukaryota</taxon>
        <taxon>Metazoa</taxon>
        <taxon>Ecdysozoa</taxon>
        <taxon>Arthropoda</taxon>
        <taxon>Hexapoda</taxon>
        <taxon>Insecta</taxon>
        <taxon>Pterygota</taxon>
        <taxon>Neoptera</taxon>
        <taxon>Paraneoptera</taxon>
        <taxon>Hemiptera</taxon>
        <taxon>Auchenorrhyncha</taxon>
        <taxon>Fulgoroidea</taxon>
        <taxon>Delphacidae</taxon>
        <taxon>Criomorphinae</taxon>
        <taxon>Laodelphax</taxon>
    </lineage>
</organism>
<dbReference type="InterPro" id="IPR018247">
    <property type="entry name" value="EF_Hand_1_Ca_BS"/>
</dbReference>
<feature type="compositionally biased region" description="Basic residues" evidence="7">
    <location>
        <begin position="29"/>
        <end position="39"/>
    </location>
</feature>
<dbReference type="AlphaFoldDB" id="A0A482XBH0"/>
<dbReference type="Gene3D" id="3.30.60.30">
    <property type="match status" value="1"/>
</dbReference>
<accession>A0A482XBH0</accession>
<keyword evidence="6" id="KW-0325">Glycoprotein</keyword>
<dbReference type="PANTHER" id="PTHR13866">
    <property type="entry name" value="SPARC OSTEONECTIN"/>
    <property type="match status" value="1"/>
</dbReference>
<evidence type="ECO:0000256" key="6">
    <source>
        <dbReference type="ARBA" id="ARBA00023180"/>
    </source>
</evidence>
<dbReference type="FunCoup" id="A0A482XBH0">
    <property type="interactions" value="33"/>
</dbReference>
<keyword evidence="3 8" id="KW-0732">Signal</keyword>
<dbReference type="SUPFAM" id="SSF47473">
    <property type="entry name" value="EF-hand"/>
    <property type="match status" value="1"/>
</dbReference>
<feature type="region of interest" description="Disordered" evidence="7">
    <location>
        <begin position="29"/>
        <end position="50"/>
    </location>
</feature>
<dbReference type="InterPro" id="IPR001999">
    <property type="entry name" value="Osteonectin_CS"/>
</dbReference>
<comment type="caution">
    <text evidence="10">The sequence shown here is derived from an EMBL/GenBank/DDBJ whole genome shotgun (WGS) entry which is preliminary data.</text>
</comment>
<dbReference type="GO" id="GO:0050840">
    <property type="term" value="F:extracellular matrix binding"/>
    <property type="evidence" value="ECO:0007669"/>
    <property type="project" value="TreeGrafter"/>
</dbReference>
<keyword evidence="11" id="KW-1185">Reference proteome</keyword>
<comment type="subcellular location">
    <subcellularLocation>
        <location evidence="1">Secreted</location>
    </subcellularLocation>
</comment>
<dbReference type="GO" id="GO:0005615">
    <property type="term" value="C:extracellular space"/>
    <property type="evidence" value="ECO:0007669"/>
    <property type="project" value="InterPro"/>
</dbReference>